<evidence type="ECO:0000256" key="2">
    <source>
        <dbReference type="ARBA" id="ARBA00022603"/>
    </source>
</evidence>
<dbReference type="CDD" id="cd02440">
    <property type="entry name" value="AdoMet_MTases"/>
    <property type="match status" value="1"/>
</dbReference>
<keyword evidence="7" id="KW-1185">Reference proteome</keyword>
<evidence type="ECO:0000256" key="4">
    <source>
        <dbReference type="ARBA" id="ARBA00025707"/>
    </source>
</evidence>
<proteinExistence type="predicted"/>
<name>A0A9J6P6N7_9CLOT</name>
<dbReference type="InterPro" id="IPR029063">
    <property type="entry name" value="SAM-dependent_MTases_sf"/>
</dbReference>
<dbReference type="SUPFAM" id="SSF53335">
    <property type="entry name" value="S-adenosyl-L-methionine-dependent methyltransferases"/>
    <property type="match status" value="1"/>
</dbReference>
<dbReference type="InterPro" id="IPR025714">
    <property type="entry name" value="Methyltranfer_dom"/>
</dbReference>
<organism evidence="6 7">
    <name type="scientific">Oceanirhabdus seepicola</name>
    <dbReference type="NCBI Taxonomy" id="2828781"/>
    <lineage>
        <taxon>Bacteria</taxon>
        <taxon>Bacillati</taxon>
        <taxon>Bacillota</taxon>
        <taxon>Clostridia</taxon>
        <taxon>Eubacteriales</taxon>
        <taxon>Clostridiaceae</taxon>
        <taxon>Oceanirhabdus</taxon>
    </lineage>
</organism>
<evidence type="ECO:0000313" key="6">
    <source>
        <dbReference type="EMBL" id="MCM1991469.1"/>
    </source>
</evidence>
<comment type="pathway">
    <text evidence="4">Phospholipid metabolism.</text>
</comment>
<evidence type="ECO:0000313" key="7">
    <source>
        <dbReference type="Proteomes" id="UP001056429"/>
    </source>
</evidence>
<comment type="caution">
    <text evidence="6">The sequence shown here is derived from an EMBL/GenBank/DDBJ whole genome shotgun (WGS) entry which is preliminary data.</text>
</comment>
<protein>
    <submittedName>
        <fullName evidence="6">Methyltransferase domain-containing protein</fullName>
    </submittedName>
</protein>
<comment type="pathway">
    <text evidence="1">Lipid metabolism.</text>
</comment>
<evidence type="ECO:0000256" key="3">
    <source>
        <dbReference type="ARBA" id="ARBA00022679"/>
    </source>
</evidence>
<accession>A0A9J6P6N7</accession>
<dbReference type="EMBL" id="JAGSOJ010000004">
    <property type="protein sequence ID" value="MCM1991469.1"/>
    <property type="molecule type" value="Genomic_DNA"/>
</dbReference>
<gene>
    <name evidence="6" type="ORF">KDK92_17175</name>
</gene>
<dbReference type="Pfam" id="PF13847">
    <property type="entry name" value="Methyltransf_31"/>
    <property type="match status" value="1"/>
</dbReference>
<dbReference type="Proteomes" id="UP001056429">
    <property type="component" value="Unassembled WGS sequence"/>
</dbReference>
<dbReference type="AlphaFoldDB" id="A0A9J6P6N7"/>
<keyword evidence="3" id="KW-0808">Transferase</keyword>
<keyword evidence="2 6" id="KW-0489">Methyltransferase</keyword>
<evidence type="ECO:0000259" key="5">
    <source>
        <dbReference type="Pfam" id="PF13847"/>
    </source>
</evidence>
<dbReference type="RefSeq" id="WP_250860589.1">
    <property type="nucleotide sequence ID" value="NZ_JAGSOJ010000004.1"/>
</dbReference>
<reference evidence="6" key="2">
    <citation type="submission" date="2021-04" db="EMBL/GenBank/DDBJ databases">
        <authorList>
            <person name="Dong X."/>
        </authorList>
    </citation>
    <scope>NUCLEOTIDE SEQUENCE</scope>
    <source>
        <strain evidence="6">ZWT</strain>
    </source>
</reference>
<dbReference type="Gene3D" id="3.40.50.150">
    <property type="entry name" value="Vaccinia Virus protein VP39"/>
    <property type="match status" value="1"/>
</dbReference>
<sequence length="347" mass="40398">MKEKTITTDMVTELSYSEIKLFSVIVRLNRTNREATKSNIDYIIDRRIGSLIGNWKHLAISLLNKGVINIKETKENEDIYFLTELGEHYQKDVVKDLYSSKIFYNEFYPCAEKSQAHKAFCEIAYGKNLCQHGMLNMYQLEKIIELLNVRKEDKILELGCGNGYITEYISDITNGNILGIDLASDAIDSATKRTLPKASRLQFECKNIETIDYETNTFDKIVSIDSLYFLRNLESSLLKLNNILKDNGFIVMSFFFPGNKENLNTLDVVSNSHLGKILEKHNFQYDIFDFTANNLEHWELVKETLDKLKPKFEEESQMFLYNNRKEECRGDYLTKAHRCLFLIKKKS</sequence>
<dbReference type="GO" id="GO:0008168">
    <property type="term" value="F:methyltransferase activity"/>
    <property type="evidence" value="ECO:0007669"/>
    <property type="project" value="UniProtKB-KW"/>
</dbReference>
<feature type="domain" description="Methyltransferase" evidence="5">
    <location>
        <begin position="151"/>
        <end position="256"/>
    </location>
</feature>
<dbReference type="GO" id="GO:0032259">
    <property type="term" value="P:methylation"/>
    <property type="evidence" value="ECO:0007669"/>
    <property type="project" value="UniProtKB-KW"/>
</dbReference>
<dbReference type="PANTHER" id="PTHR44307:SF2">
    <property type="entry name" value="PHOSPHOETHANOLAMINE METHYLTRANSFERASE ISOFORM X1"/>
    <property type="match status" value="1"/>
</dbReference>
<dbReference type="PANTHER" id="PTHR44307">
    <property type="entry name" value="PHOSPHOETHANOLAMINE METHYLTRANSFERASE"/>
    <property type="match status" value="1"/>
</dbReference>
<evidence type="ECO:0000256" key="1">
    <source>
        <dbReference type="ARBA" id="ARBA00005189"/>
    </source>
</evidence>
<reference evidence="6" key="1">
    <citation type="journal article" date="2021" name="mSystems">
        <title>Bacteria and Archaea Synergistically Convert Glycine Betaine to Biogenic Methane in the Formosa Cold Seep of the South China Sea.</title>
        <authorList>
            <person name="Li L."/>
            <person name="Zhang W."/>
            <person name="Zhang S."/>
            <person name="Song L."/>
            <person name="Sun Q."/>
            <person name="Zhang H."/>
            <person name="Xiang H."/>
            <person name="Dong X."/>
        </authorList>
    </citation>
    <scope>NUCLEOTIDE SEQUENCE</scope>
    <source>
        <strain evidence="6">ZWT</strain>
    </source>
</reference>